<dbReference type="Proteomes" id="UP000002484">
    <property type="component" value="Chromosome"/>
</dbReference>
<dbReference type="STRING" id="298654.FraEuI1c_2235"/>
<evidence type="ECO:0000256" key="1">
    <source>
        <dbReference type="SAM" id="Phobius"/>
    </source>
</evidence>
<dbReference type="AlphaFoldDB" id="E3IYZ1"/>
<feature type="transmembrane region" description="Helical" evidence="1">
    <location>
        <begin position="36"/>
        <end position="54"/>
    </location>
</feature>
<feature type="signal peptide" evidence="2">
    <location>
        <begin position="1"/>
        <end position="20"/>
    </location>
</feature>
<evidence type="ECO:0008006" key="5">
    <source>
        <dbReference type="Google" id="ProtNLM"/>
    </source>
</evidence>
<gene>
    <name evidence="3" type="ordered locus">FraEuI1c_2235</name>
</gene>
<keyword evidence="4" id="KW-1185">Reference proteome</keyword>
<evidence type="ECO:0000256" key="2">
    <source>
        <dbReference type="SAM" id="SignalP"/>
    </source>
</evidence>
<protein>
    <recommendedName>
        <fullName evidence="5">TIGR04222 domain-containing membrane protein</fullName>
    </recommendedName>
</protein>
<evidence type="ECO:0000313" key="4">
    <source>
        <dbReference type="Proteomes" id="UP000002484"/>
    </source>
</evidence>
<proteinExistence type="predicted"/>
<keyword evidence="2" id="KW-0732">Signal</keyword>
<reference evidence="3 4" key="1">
    <citation type="submission" date="2010-10" db="EMBL/GenBank/DDBJ databases">
        <title>Complete sequence of Frankia sp. EuI1c.</title>
        <authorList>
            <consortium name="US DOE Joint Genome Institute"/>
            <person name="Lucas S."/>
            <person name="Copeland A."/>
            <person name="Lapidus A."/>
            <person name="Cheng J.-F."/>
            <person name="Bruce D."/>
            <person name="Goodwin L."/>
            <person name="Pitluck S."/>
            <person name="Chertkov O."/>
            <person name="Detter J.C."/>
            <person name="Han C."/>
            <person name="Tapia R."/>
            <person name="Land M."/>
            <person name="Hauser L."/>
            <person name="Jeffries C."/>
            <person name="Kyrpides N."/>
            <person name="Ivanova N."/>
            <person name="Mikhailova N."/>
            <person name="Beauchemin N."/>
            <person name="Sen A."/>
            <person name="Sur S.A."/>
            <person name="Gtari M."/>
            <person name="Wall L."/>
            <person name="Tisa L."/>
            <person name="Woyke T."/>
        </authorList>
    </citation>
    <scope>NUCLEOTIDE SEQUENCE [LARGE SCALE GENOMIC DNA]</scope>
    <source>
        <strain evidence="4">DSM 45817 / CECT 9037 / EuI1c</strain>
    </source>
</reference>
<dbReference type="KEGG" id="fri:FraEuI1c_2235"/>
<name>E3IYZ1_PSEI1</name>
<feature type="chain" id="PRO_5003172058" description="TIGR04222 domain-containing membrane protein" evidence="2">
    <location>
        <begin position="21"/>
        <end position="308"/>
    </location>
</feature>
<sequence length="308" mass="30562" precursor="true">MTLILSVGLAGPQASGPALAAAPSSGDTWGVSGPTFAGVYLLLLATVTAVFWIARQSLLGPGGPPPSGSTALPADDLAYLSGGLRRAVDVAVISLSERGLLAREGRIGGAMRVVGAPPPGTVSAFEWAVGDAVARTGRARSGLLAAQLAGHPTVEAMRERLLALGALATRERARTARRVAWLYVALLALGIARLVAGASRHRPVGFLTLEMLASVVLAAVAAASVRYPAPSQRGQLLLSQARAASAGLRSGGLPGQRALAVALFGPPALWAADQELARHLGFSSPSSGSGGDSGGGCGGGGCGGGCGG</sequence>
<keyword evidence="1" id="KW-0812">Transmembrane</keyword>
<dbReference type="InterPro" id="IPR026467">
    <property type="entry name" value="Ser/Gly_Cys_C_dom"/>
</dbReference>
<dbReference type="OrthoDB" id="3212444at2"/>
<feature type="transmembrane region" description="Helical" evidence="1">
    <location>
        <begin position="180"/>
        <end position="198"/>
    </location>
</feature>
<keyword evidence="1" id="KW-1133">Transmembrane helix</keyword>
<dbReference type="InParanoid" id="E3IYZ1"/>
<accession>E3IYZ1</accession>
<evidence type="ECO:0000313" key="3">
    <source>
        <dbReference type="EMBL" id="ADP80274.1"/>
    </source>
</evidence>
<dbReference type="HOGENOM" id="CLU_939264_0_0_11"/>
<keyword evidence="1" id="KW-0472">Membrane</keyword>
<dbReference type="RefSeq" id="WP_013423393.1">
    <property type="nucleotide sequence ID" value="NC_014666.1"/>
</dbReference>
<feature type="transmembrane region" description="Helical" evidence="1">
    <location>
        <begin position="204"/>
        <end position="225"/>
    </location>
</feature>
<organism evidence="3 4">
    <name type="scientific">Pseudofrankia inefficax (strain DSM 45817 / CECT 9037 / DDB 130130 / EuI1c)</name>
    <name type="common">Frankia inefficax</name>
    <dbReference type="NCBI Taxonomy" id="298654"/>
    <lineage>
        <taxon>Bacteria</taxon>
        <taxon>Bacillati</taxon>
        <taxon>Actinomycetota</taxon>
        <taxon>Actinomycetes</taxon>
        <taxon>Frankiales</taxon>
        <taxon>Frankiaceae</taxon>
        <taxon>Pseudofrankia</taxon>
    </lineage>
</organism>
<dbReference type="NCBIfam" id="TIGR04222">
    <property type="entry name" value="near_uncomplex"/>
    <property type="match status" value="1"/>
</dbReference>
<dbReference type="EMBL" id="CP002299">
    <property type="protein sequence ID" value="ADP80274.1"/>
    <property type="molecule type" value="Genomic_DNA"/>
</dbReference>